<dbReference type="EC" id="2.7.7.49" evidence="1"/>
<dbReference type="Gene3D" id="1.10.340.70">
    <property type="match status" value="1"/>
</dbReference>
<sequence length="208" mass="23759">MHLVADKSECLDNRSREKTNENDSALSETRNDSDDSNFYSDATNKTGAKRLLSLETVRDQLTQSKGNFILIEGLIYHKDKILSEPVAQLVLPRSRVENVMKLEHESVFGGHMGARKTKERIRYNFYWPNMSNDIADFVRTCMGCQLRRKDKISDRTPITPVARPELPFETVNIDLIGPIEPASGRGHKHVLCSMDQMTRWPEAIPLRS</sequence>
<dbReference type="PANTHER" id="PTHR37984">
    <property type="entry name" value="PROTEIN CBG26694"/>
    <property type="match status" value="1"/>
</dbReference>
<evidence type="ECO:0000256" key="1">
    <source>
        <dbReference type="ARBA" id="ARBA00012493"/>
    </source>
</evidence>
<evidence type="ECO:0000313" key="4">
    <source>
        <dbReference type="EMBL" id="GBM98543.1"/>
    </source>
</evidence>
<dbReference type="FunFam" id="1.10.340.70:FF:000001">
    <property type="entry name" value="Retrovirus-related Pol polyprotein from transposon gypsy-like Protein"/>
    <property type="match status" value="1"/>
</dbReference>
<protein>
    <recommendedName>
        <fullName evidence="1">RNA-directed DNA polymerase</fullName>
        <ecNumber evidence="1">2.7.7.49</ecNumber>
    </recommendedName>
</protein>
<dbReference type="OrthoDB" id="6433398at2759"/>
<evidence type="ECO:0000313" key="5">
    <source>
        <dbReference type="Proteomes" id="UP000499080"/>
    </source>
</evidence>
<dbReference type="InterPro" id="IPR036397">
    <property type="entry name" value="RNaseH_sf"/>
</dbReference>
<dbReference type="Proteomes" id="UP000499080">
    <property type="component" value="Unassembled WGS sequence"/>
</dbReference>
<keyword evidence="5" id="KW-1185">Reference proteome</keyword>
<dbReference type="InterPro" id="IPR050951">
    <property type="entry name" value="Retrovirus_Pol_polyprotein"/>
</dbReference>
<dbReference type="InterPro" id="IPR041588">
    <property type="entry name" value="Integrase_H2C2"/>
</dbReference>
<dbReference type="EMBL" id="BGPR01271059">
    <property type="protein sequence ID" value="GBM98543.1"/>
    <property type="molecule type" value="Genomic_DNA"/>
</dbReference>
<dbReference type="PANTHER" id="PTHR37984:SF15">
    <property type="entry name" value="INTEGRASE CATALYTIC DOMAIN-CONTAINING PROTEIN"/>
    <property type="match status" value="1"/>
</dbReference>
<reference evidence="4 5" key="1">
    <citation type="journal article" date="2019" name="Sci. Rep.">
        <title>Orb-weaving spider Araneus ventricosus genome elucidates the spidroin gene catalogue.</title>
        <authorList>
            <person name="Kono N."/>
            <person name="Nakamura H."/>
            <person name="Ohtoshi R."/>
            <person name="Moran D.A.P."/>
            <person name="Shinohara A."/>
            <person name="Yoshida Y."/>
            <person name="Fujiwara M."/>
            <person name="Mori M."/>
            <person name="Tomita M."/>
            <person name="Arakawa K."/>
        </authorList>
    </citation>
    <scope>NUCLEOTIDE SEQUENCE [LARGE SCALE GENOMIC DNA]</scope>
</reference>
<organism evidence="4 5">
    <name type="scientific">Araneus ventricosus</name>
    <name type="common">Orbweaver spider</name>
    <name type="synonym">Epeira ventricosa</name>
    <dbReference type="NCBI Taxonomy" id="182803"/>
    <lineage>
        <taxon>Eukaryota</taxon>
        <taxon>Metazoa</taxon>
        <taxon>Ecdysozoa</taxon>
        <taxon>Arthropoda</taxon>
        <taxon>Chelicerata</taxon>
        <taxon>Arachnida</taxon>
        <taxon>Araneae</taxon>
        <taxon>Araneomorphae</taxon>
        <taxon>Entelegynae</taxon>
        <taxon>Araneoidea</taxon>
        <taxon>Araneidae</taxon>
        <taxon>Araneus</taxon>
    </lineage>
</organism>
<accession>A0A4Y2K729</accession>
<name>A0A4Y2K729_ARAVE</name>
<feature type="domain" description="Integrase zinc-binding" evidence="3">
    <location>
        <begin position="92"/>
        <end position="149"/>
    </location>
</feature>
<comment type="caution">
    <text evidence="4">The sequence shown here is derived from an EMBL/GenBank/DDBJ whole genome shotgun (WGS) entry which is preliminary data.</text>
</comment>
<proteinExistence type="predicted"/>
<gene>
    <name evidence="4" type="ORF">AVEN_30140_1</name>
</gene>
<feature type="compositionally biased region" description="Basic and acidic residues" evidence="2">
    <location>
        <begin position="1"/>
        <end position="21"/>
    </location>
</feature>
<evidence type="ECO:0000256" key="2">
    <source>
        <dbReference type="SAM" id="MobiDB-lite"/>
    </source>
</evidence>
<dbReference type="Gene3D" id="3.30.420.10">
    <property type="entry name" value="Ribonuclease H-like superfamily/Ribonuclease H"/>
    <property type="match status" value="1"/>
</dbReference>
<feature type="non-terminal residue" evidence="4">
    <location>
        <position position="208"/>
    </location>
</feature>
<dbReference type="AlphaFoldDB" id="A0A4Y2K729"/>
<evidence type="ECO:0000259" key="3">
    <source>
        <dbReference type="Pfam" id="PF17921"/>
    </source>
</evidence>
<dbReference type="GO" id="GO:0003676">
    <property type="term" value="F:nucleic acid binding"/>
    <property type="evidence" value="ECO:0007669"/>
    <property type="project" value="InterPro"/>
</dbReference>
<dbReference type="Pfam" id="PF17921">
    <property type="entry name" value="Integrase_H2C2"/>
    <property type="match status" value="1"/>
</dbReference>
<feature type="region of interest" description="Disordered" evidence="2">
    <location>
        <begin position="1"/>
        <end position="40"/>
    </location>
</feature>
<dbReference type="GO" id="GO:0003964">
    <property type="term" value="F:RNA-directed DNA polymerase activity"/>
    <property type="evidence" value="ECO:0007669"/>
    <property type="project" value="UniProtKB-EC"/>
</dbReference>